<dbReference type="AlphaFoldDB" id="A0A7C1PLC0"/>
<organism evidence="1">
    <name type="scientific">Thermofilum pendens</name>
    <dbReference type="NCBI Taxonomy" id="2269"/>
    <lineage>
        <taxon>Archaea</taxon>
        <taxon>Thermoproteota</taxon>
        <taxon>Thermoprotei</taxon>
        <taxon>Thermofilales</taxon>
        <taxon>Thermofilaceae</taxon>
        <taxon>Thermofilum</taxon>
    </lineage>
</organism>
<comment type="caution">
    <text evidence="1">The sequence shown here is derived from an EMBL/GenBank/DDBJ whole genome shotgun (WGS) entry which is preliminary data.</text>
</comment>
<dbReference type="GO" id="GO:0004812">
    <property type="term" value="F:aminoacyl-tRNA ligase activity"/>
    <property type="evidence" value="ECO:0007669"/>
    <property type="project" value="InterPro"/>
</dbReference>
<proteinExistence type="predicted"/>
<dbReference type="GO" id="GO:0005524">
    <property type="term" value="F:ATP binding"/>
    <property type="evidence" value="ECO:0007669"/>
    <property type="project" value="InterPro"/>
</dbReference>
<dbReference type="InterPro" id="IPR009080">
    <property type="entry name" value="tRNAsynth_Ia_anticodon-bd"/>
</dbReference>
<protein>
    <submittedName>
        <fullName evidence="1">Uncharacterized protein</fullName>
    </submittedName>
</protein>
<gene>
    <name evidence="1" type="ORF">ENP77_00420</name>
</gene>
<reference evidence="1" key="1">
    <citation type="journal article" date="2020" name="mSystems">
        <title>Genome- and Community-Level Interaction Insights into Carbon Utilization and Element Cycling Functions of Hydrothermarchaeota in Hydrothermal Sediment.</title>
        <authorList>
            <person name="Zhou Z."/>
            <person name="Liu Y."/>
            <person name="Xu W."/>
            <person name="Pan J."/>
            <person name="Luo Z.H."/>
            <person name="Li M."/>
        </authorList>
    </citation>
    <scope>NUCLEOTIDE SEQUENCE [LARGE SCALE GENOMIC DNA]</scope>
    <source>
        <strain evidence="1">SpSt-25</strain>
    </source>
</reference>
<accession>A0A7C1PLC0</accession>
<evidence type="ECO:0000313" key="1">
    <source>
        <dbReference type="EMBL" id="HEB48254.1"/>
    </source>
</evidence>
<dbReference type="GO" id="GO:0006418">
    <property type="term" value="P:tRNA aminoacylation for protein translation"/>
    <property type="evidence" value="ECO:0007669"/>
    <property type="project" value="InterPro"/>
</dbReference>
<name>A0A7C1PLC0_THEPE</name>
<dbReference type="SUPFAM" id="SSF47323">
    <property type="entry name" value="Anticodon-binding domain of a subclass of class I aminoacyl-tRNA synthetases"/>
    <property type="match status" value="1"/>
</dbReference>
<dbReference type="EMBL" id="DSKP01000014">
    <property type="protein sequence ID" value="HEB48254.1"/>
    <property type="molecule type" value="Genomic_DNA"/>
</dbReference>
<sequence>MSPWPQPPSYDEKAASLGALAIAVIAEARRAKHDARIPLSARVKALHVYAGEHAELVKAFADDLKGTLRIDEVFVHTRGEGQRKVPEFPEISISLEV</sequence>